<proteinExistence type="inferred from homology"/>
<dbReference type="Pfam" id="PF01618">
    <property type="entry name" value="MotA_ExbB"/>
    <property type="match status" value="1"/>
</dbReference>
<dbReference type="InterPro" id="IPR000540">
    <property type="entry name" value="Flag_MotA_CS"/>
</dbReference>
<comment type="caution">
    <text evidence="10">The sequence shown here is derived from an EMBL/GenBank/DDBJ whole genome shotgun (WGS) entry which is preliminary data.</text>
</comment>
<evidence type="ECO:0000256" key="7">
    <source>
        <dbReference type="ARBA" id="ARBA00023136"/>
    </source>
</evidence>
<evidence type="ECO:0000313" key="10">
    <source>
        <dbReference type="EMBL" id="TQJ10156.1"/>
    </source>
</evidence>
<keyword evidence="5 8" id="KW-0812">Transmembrane</keyword>
<keyword evidence="11" id="KW-1185">Reference proteome</keyword>
<keyword evidence="6 8" id="KW-1133">Transmembrane helix</keyword>
<dbReference type="AlphaFoldDB" id="A0A542E4F2"/>
<dbReference type="OrthoDB" id="9806929at2"/>
<evidence type="ECO:0000256" key="1">
    <source>
        <dbReference type="ARBA" id="ARBA00004651"/>
    </source>
</evidence>
<dbReference type="Proteomes" id="UP000317893">
    <property type="component" value="Unassembled WGS sequence"/>
</dbReference>
<dbReference type="PANTHER" id="PTHR30433">
    <property type="entry name" value="CHEMOTAXIS PROTEIN MOTA"/>
    <property type="match status" value="1"/>
</dbReference>
<evidence type="ECO:0000313" key="11">
    <source>
        <dbReference type="Proteomes" id="UP000317893"/>
    </source>
</evidence>
<keyword evidence="3" id="KW-0813">Transport</keyword>
<evidence type="ECO:0000256" key="6">
    <source>
        <dbReference type="ARBA" id="ARBA00022989"/>
    </source>
</evidence>
<protein>
    <submittedName>
        <fullName evidence="10">Chemotaxis protein MotA</fullName>
    </submittedName>
</protein>
<keyword evidence="7 8" id="KW-0472">Membrane</keyword>
<gene>
    <name evidence="10" type="ORF">FB458_3275</name>
</gene>
<feature type="transmembrane region" description="Helical" evidence="8">
    <location>
        <begin position="145"/>
        <end position="169"/>
    </location>
</feature>
<feature type="domain" description="MotA/TolQ/ExbB proton channel" evidence="9">
    <location>
        <begin position="102"/>
        <end position="219"/>
    </location>
</feature>
<sequence>MDPATIIGIVVAFGAIIGVNVMEGGNPAALIVPPALVLIFVTTPLVAIAGGTLADAKTAGSSLARAFTGKVKPAGDLVPVMVGLAERARKEGLLALQDQVGSIDDEFLKAGITMAIDGTDPEELRDILESQVYSKQQADKQAAKFFADMGAYAPTIGIIGTVMGLVHVLENLSTPDKLGHLIAGAFIATLWGVMSANVIFLPLGNRLKRLGQLEAERMELTIEGISAIQAGSNPRAVAQKLRALLGPGEQAEAA</sequence>
<reference evidence="10 11" key="1">
    <citation type="submission" date="2019-06" db="EMBL/GenBank/DDBJ databases">
        <title>Sequencing the genomes of 1000 actinobacteria strains.</title>
        <authorList>
            <person name="Klenk H.-P."/>
        </authorList>
    </citation>
    <scope>NUCLEOTIDE SEQUENCE [LARGE SCALE GENOMIC DNA]</scope>
    <source>
        <strain evidence="10 11">DSM 18607</strain>
    </source>
</reference>
<feature type="transmembrane region" description="Helical" evidence="8">
    <location>
        <begin position="181"/>
        <end position="203"/>
    </location>
</feature>
<dbReference type="InterPro" id="IPR002898">
    <property type="entry name" value="MotA_ExbB_proton_chnl"/>
</dbReference>
<comment type="subcellular location">
    <subcellularLocation>
        <location evidence="1">Cell membrane</location>
        <topology evidence="1">Multi-pass membrane protein</topology>
    </subcellularLocation>
</comment>
<dbReference type="EMBL" id="VFMN01000001">
    <property type="protein sequence ID" value="TQJ10156.1"/>
    <property type="molecule type" value="Genomic_DNA"/>
</dbReference>
<keyword evidence="4" id="KW-1003">Cell membrane</keyword>
<dbReference type="RefSeq" id="WP_141849420.1">
    <property type="nucleotide sequence ID" value="NZ_BAAAPR010000022.1"/>
</dbReference>
<accession>A0A542E4F2</accession>
<organism evidence="10 11">
    <name type="scientific">Lapillicoccus jejuensis</name>
    <dbReference type="NCBI Taxonomy" id="402171"/>
    <lineage>
        <taxon>Bacteria</taxon>
        <taxon>Bacillati</taxon>
        <taxon>Actinomycetota</taxon>
        <taxon>Actinomycetes</taxon>
        <taxon>Micrococcales</taxon>
        <taxon>Intrasporangiaceae</taxon>
        <taxon>Lapillicoccus</taxon>
    </lineage>
</organism>
<comment type="similarity">
    <text evidence="2">Belongs to the MotA family.</text>
</comment>
<evidence type="ECO:0000256" key="3">
    <source>
        <dbReference type="ARBA" id="ARBA00022448"/>
    </source>
</evidence>
<dbReference type="PROSITE" id="PS01307">
    <property type="entry name" value="MOTA"/>
    <property type="match status" value="1"/>
</dbReference>
<dbReference type="GO" id="GO:0071978">
    <property type="term" value="P:bacterial-type flagellum-dependent swarming motility"/>
    <property type="evidence" value="ECO:0007669"/>
    <property type="project" value="InterPro"/>
</dbReference>
<evidence type="ECO:0000256" key="4">
    <source>
        <dbReference type="ARBA" id="ARBA00022475"/>
    </source>
</evidence>
<evidence type="ECO:0000256" key="2">
    <source>
        <dbReference type="ARBA" id="ARBA00008038"/>
    </source>
</evidence>
<evidence type="ECO:0000259" key="9">
    <source>
        <dbReference type="Pfam" id="PF01618"/>
    </source>
</evidence>
<dbReference type="PANTHER" id="PTHR30433:SF3">
    <property type="entry name" value="MOTILITY PROTEIN A"/>
    <property type="match status" value="1"/>
</dbReference>
<feature type="transmembrane region" description="Helical" evidence="8">
    <location>
        <begin position="28"/>
        <end position="54"/>
    </location>
</feature>
<dbReference type="GO" id="GO:0005886">
    <property type="term" value="C:plasma membrane"/>
    <property type="evidence" value="ECO:0007669"/>
    <property type="project" value="UniProtKB-SubCell"/>
</dbReference>
<dbReference type="InterPro" id="IPR047055">
    <property type="entry name" value="MotA-like"/>
</dbReference>
<dbReference type="GO" id="GO:0006935">
    <property type="term" value="P:chemotaxis"/>
    <property type="evidence" value="ECO:0007669"/>
    <property type="project" value="InterPro"/>
</dbReference>
<name>A0A542E4F2_9MICO</name>
<feature type="transmembrane region" description="Helical" evidence="8">
    <location>
        <begin position="5"/>
        <end position="22"/>
    </location>
</feature>
<evidence type="ECO:0000256" key="5">
    <source>
        <dbReference type="ARBA" id="ARBA00022692"/>
    </source>
</evidence>
<evidence type="ECO:0000256" key="8">
    <source>
        <dbReference type="SAM" id="Phobius"/>
    </source>
</evidence>